<dbReference type="Proteomes" id="UP000736328">
    <property type="component" value="Unassembled WGS sequence"/>
</dbReference>
<reference evidence="4" key="1">
    <citation type="submission" date="2020-07" db="EMBL/GenBank/DDBJ databases">
        <title>Huge and variable diversity of episymbiotic CPR bacteria and DPANN archaea in groundwater ecosystems.</title>
        <authorList>
            <person name="He C.Y."/>
            <person name="Keren R."/>
            <person name="Whittaker M."/>
            <person name="Farag I.F."/>
            <person name="Doudna J."/>
            <person name="Cate J.H.D."/>
            <person name="Banfield J.F."/>
        </authorList>
    </citation>
    <scope>NUCLEOTIDE SEQUENCE</scope>
    <source>
        <strain evidence="4">NC_groundwater_1520_Pr4_B-0.1um_53_5</strain>
    </source>
</reference>
<dbReference type="Gene3D" id="3.30.1330.200">
    <property type="match status" value="1"/>
</dbReference>
<gene>
    <name evidence="3" type="primary">cheD</name>
    <name evidence="4" type="ORF">HY768_09165</name>
</gene>
<comment type="catalytic activity">
    <reaction evidence="3">
        <text>L-glutaminyl-[protein] + H2O = L-glutamyl-[protein] + NH4(+)</text>
        <dbReference type="Rhea" id="RHEA:16441"/>
        <dbReference type="Rhea" id="RHEA-COMP:10207"/>
        <dbReference type="Rhea" id="RHEA-COMP:10208"/>
        <dbReference type="ChEBI" id="CHEBI:15377"/>
        <dbReference type="ChEBI" id="CHEBI:28938"/>
        <dbReference type="ChEBI" id="CHEBI:29973"/>
        <dbReference type="ChEBI" id="CHEBI:30011"/>
        <dbReference type="EC" id="3.5.1.44"/>
    </reaction>
</comment>
<comment type="similarity">
    <text evidence="3">Belongs to the CheD family.</text>
</comment>
<comment type="caution">
    <text evidence="4">The sequence shown here is derived from an EMBL/GenBank/DDBJ whole genome shotgun (WGS) entry which is preliminary data.</text>
</comment>
<name>A0A933MK63_UNCT6</name>
<keyword evidence="1 3" id="KW-0145">Chemotaxis</keyword>
<organism evidence="4 5">
    <name type="scientific">candidate division TA06 bacterium</name>
    <dbReference type="NCBI Taxonomy" id="2250710"/>
    <lineage>
        <taxon>Bacteria</taxon>
        <taxon>Bacteria division TA06</taxon>
    </lineage>
</organism>
<evidence type="ECO:0000313" key="4">
    <source>
        <dbReference type="EMBL" id="MBI4727369.1"/>
    </source>
</evidence>
<dbReference type="InterPro" id="IPR038592">
    <property type="entry name" value="CheD-like_sf"/>
</dbReference>
<dbReference type="EMBL" id="JACQXR010000119">
    <property type="protein sequence ID" value="MBI4727369.1"/>
    <property type="molecule type" value="Genomic_DNA"/>
</dbReference>
<dbReference type="Pfam" id="PF03975">
    <property type="entry name" value="CheD"/>
    <property type="match status" value="1"/>
</dbReference>
<accession>A0A933MK63</accession>
<evidence type="ECO:0000256" key="2">
    <source>
        <dbReference type="ARBA" id="ARBA00022801"/>
    </source>
</evidence>
<evidence type="ECO:0000256" key="1">
    <source>
        <dbReference type="ARBA" id="ARBA00022500"/>
    </source>
</evidence>
<proteinExistence type="inferred from homology"/>
<dbReference type="PANTHER" id="PTHR35147">
    <property type="entry name" value="CHEMORECEPTOR GLUTAMINE DEAMIDASE CHED-RELATED"/>
    <property type="match status" value="1"/>
</dbReference>
<dbReference type="EC" id="3.5.1.44" evidence="3"/>
<dbReference type="GO" id="GO:0050568">
    <property type="term" value="F:protein-glutamine glutaminase activity"/>
    <property type="evidence" value="ECO:0007669"/>
    <property type="project" value="UniProtKB-UniRule"/>
</dbReference>
<dbReference type="PANTHER" id="PTHR35147:SF1">
    <property type="entry name" value="CHEMORECEPTOR GLUTAMINE DEAMIDASE CHED-RELATED"/>
    <property type="match status" value="1"/>
</dbReference>
<dbReference type="SUPFAM" id="SSF64438">
    <property type="entry name" value="CNF1/YfiH-like putative cysteine hydrolases"/>
    <property type="match status" value="1"/>
</dbReference>
<sequence length="164" mass="17717">MSNEVIVKIADLKVDREPAIITTHGLGSCLAIMLYDPEAKTGGLAHVMLPSPDLSRLKPQPGKCPQSAIEQMLLQMESLGCRRSRIRAKLVGGATMFAGLLLNHRDGENNIGQRNTQEAKRVLAEQNIPVAAEDIGGDYGRSVEFILSSGTVLIHSFKAGLKEI</sequence>
<dbReference type="InterPro" id="IPR005659">
    <property type="entry name" value="Chemorcpt_Glu_NH3ase_CheD"/>
</dbReference>
<dbReference type="CDD" id="cd16352">
    <property type="entry name" value="CheD"/>
    <property type="match status" value="1"/>
</dbReference>
<keyword evidence="2 3" id="KW-0378">Hydrolase</keyword>
<comment type="function">
    <text evidence="3">Probably deamidates glutamine residues to glutamate on methyl-accepting chemotaxis receptors (MCPs), playing an important role in chemotaxis.</text>
</comment>
<protein>
    <recommendedName>
        <fullName evidence="3">Probable chemoreceptor glutamine deamidase CheD</fullName>
        <ecNumber evidence="3">3.5.1.44</ecNumber>
    </recommendedName>
</protein>
<dbReference type="InterPro" id="IPR011324">
    <property type="entry name" value="Cytotoxic_necrot_fac-like_cat"/>
</dbReference>
<dbReference type="AlphaFoldDB" id="A0A933MK63"/>
<evidence type="ECO:0000256" key="3">
    <source>
        <dbReference type="HAMAP-Rule" id="MF_01440"/>
    </source>
</evidence>
<dbReference type="HAMAP" id="MF_01440">
    <property type="entry name" value="CheD"/>
    <property type="match status" value="1"/>
</dbReference>
<evidence type="ECO:0000313" key="5">
    <source>
        <dbReference type="Proteomes" id="UP000736328"/>
    </source>
</evidence>
<dbReference type="GO" id="GO:0006935">
    <property type="term" value="P:chemotaxis"/>
    <property type="evidence" value="ECO:0007669"/>
    <property type="project" value="UniProtKB-UniRule"/>
</dbReference>